<evidence type="ECO:0008006" key="3">
    <source>
        <dbReference type="Google" id="ProtNLM"/>
    </source>
</evidence>
<name>A0A660SJF1_UNCW3</name>
<proteinExistence type="predicted"/>
<protein>
    <recommendedName>
        <fullName evidence="3">DUF5011 domain-containing protein</fullName>
    </recommendedName>
</protein>
<sequence length="208" mass="23070">MLGILDTINTPPDTIGKVLDYPNGDHLHFQVGPAGGPYENPLSHDGGPVGYEDTAAPTISIDFWRQGSEGATAQRLVGVLDGRVDIRACCQDTQTSGGVNNTSGIYRLVYLITDTLGNVLHSDTTITFPQVQPPNNGAPVLLVYDRHNYRTSSPFYYWATNPIINNQVEDHYWNTKQKLNEPDTVDAESRLVLTFIFQINYNSLCYFS</sequence>
<dbReference type="EMBL" id="QNBE01000023">
    <property type="protein sequence ID" value="RKX70904.1"/>
    <property type="molecule type" value="Genomic_DNA"/>
</dbReference>
<organism evidence="1 2">
    <name type="scientific">candidate division WOR-3 bacterium</name>
    <dbReference type="NCBI Taxonomy" id="2052148"/>
    <lineage>
        <taxon>Bacteria</taxon>
        <taxon>Bacteria division WOR-3</taxon>
    </lineage>
</organism>
<evidence type="ECO:0000313" key="1">
    <source>
        <dbReference type="EMBL" id="RKX70904.1"/>
    </source>
</evidence>
<accession>A0A660SJF1</accession>
<evidence type="ECO:0000313" key="2">
    <source>
        <dbReference type="Proteomes" id="UP000268469"/>
    </source>
</evidence>
<dbReference type="Proteomes" id="UP000268469">
    <property type="component" value="Unassembled WGS sequence"/>
</dbReference>
<gene>
    <name evidence="1" type="ORF">DRP53_03385</name>
</gene>
<dbReference type="AlphaFoldDB" id="A0A660SJF1"/>
<reference evidence="1 2" key="1">
    <citation type="submission" date="2018-06" db="EMBL/GenBank/DDBJ databases">
        <title>Extensive metabolic versatility and redundancy in microbially diverse, dynamic hydrothermal sediments.</title>
        <authorList>
            <person name="Dombrowski N."/>
            <person name="Teske A."/>
            <person name="Baker B.J."/>
        </authorList>
    </citation>
    <scope>NUCLEOTIDE SEQUENCE [LARGE SCALE GENOMIC DNA]</scope>
    <source>
        <strain evidence="1">B36_G15</strain>
    </source>
</reference>
<comment type="caution">
    <text evidence="1">The sequence shown here is derived from an EMBL/GenBank/DDBJ whole genome shotgun (WGS) entry which is preliminary data.</text>
</comment>